<dbReference type="Proteomes" id="UP000831290">
    <property type="component" value="Chromosome"/>
</dbReference>
<organism evidence="5 6">
    <name type="scientific">Abyssalbus ytuae</name>
    <dbReference type="NCBI Taxonomy" id="2926907"/>
    <lineage>
        <taxon>Bacteria</taxon>
        <taxon>Pseudomonadati</taxon>
        <taxon>Bacteroidota</taxon>
        <taxon>Flavobacteriia</taxon>
        <taxon>Flavobacteriales</taxon>
        <taxon>Flavobacteriaceae</taxon>
        <taxon>Abyssalbus</taxon>
    </lineage>
</organism>
<proteinExistence type="predicted"/>
<sequence length="465" mass="52397">MGNIAEARKRINEVIKEKGEELDSSSLGLKTKELNRLFPLIIKMLPDIKRLNLSDNEITVLPRGIGNLTGLLELDVSGNKLTGLPVEIGNLVNLRYLDLHNNRIVGLPVEIGKLTSLKNFYLHYTPSGIRKMKKVMGSGSGSYALSSETMNWLQYTLKGRVSARAKSKVQNSKKVIKKLYKEKAEEMISKIDGLKGNKAYRLKRKKFGTIKGSSEKTVPAQQVLSEFLARSPHDMGGLQTVYDIVLKYSLDEIFNAPDEASKKTLLQVMANSLDDSSSTDPVRSFLTRKAIGLSRGKPEIFTSGLITRLIEREALEKEVRRVLNISANETERQMSGFSGRKYLKEAEAIPVKKKKKKKGKRPKKSSGSENPDFAFQKEAENEWIEPLAKTCCKTDKDGEPLVDKDGYYELDPGKLENIKNKYKTETLLAYSDTEKYVEKSRGRINKDLEGKKQNNNLWLKAFGRK</sequence>
<dbReference type="SUPFAM" id="SSF52058">
    <property type="entry name" value="L domain-like"/>
    <property type="match status" value="1"/>
</dbReference>
<protein>
    <submittedName>
        <fullName evidence="5">Leucine-rich repeat domain-containing protein</fullName>
    </submittedName>
</protein>
<dbReference type="InterPro" id="IPR055414">
    <property type="entry name" value="LRR_R13L4/SHOC2-like"/>
</dbReference>
<evidence type="ECO:0000259" key="4">
    <source>
        <dbReference type="Pfam" id="PF23598"/>
    </source>
</evidence>
<dbReference type="SMART" id="SM00369">
    <property type="entry name" value="LRR_TYP"/>
    <property type="match status" value="3"/>
</dbReference>
<dbReference type="Gene3D" id="3.80.10.10">
    <property type="entry name" value="Ribonuclease Inhibitor"/>
    <property type="match status" value="1"/>
</dbReference>
<feature type="domain" description="Disease resistance R13L4/SHOC-2-like LRR" evidence="4">
    <location>
        <begin position="43"/>
        <end position="124"/>
    </location>
</feature>
<evidence type="ECO:0000313" key="5">
    <source>
        <dbReference type="EMBL" id="UOB19148.1"/>
    </source>
</evidence>
<dbReference type="RefSeq" id="WP_255845765.1">
    <property type="nucleotide sequence ID" value="NZ_CP094358.1"/>
</dbReference>
<keyword evidence="6" id="KW-1185">Reference proteome</keyword>
<dbReference type="KEGG" id="fbm:MQE35_07580"/>
<dbReference type="GO" id="GO:0005737">
    <property type="term" value="C:cytoplasm"/>
    <property type="evidence" value="ECO:0007669"/>
    <property type="project" value="TreeGrafter"/>
</dbReference>
<dbReference type="InterPro" id="IPR003591">
    <property type="entry name" value="Leu-rich_rpt_typical-subtyp"/>
</dbReference>
<dbReference type="PANTHER" id="PTHR48051:SF46">
    <property type="entry name" value="LEUCINE RICH REPEAT-CONTAINING DOMAIN PROTEIN"/>
    <property type="match status" value="1"/>
</dbReference>
<gene>
    <name evidence="5" type="ORF">MQE35_07580</name>
</gene>
<dbReference type="InterPro" id="IPR032675">
    <property type="entry name" value="LRR_dom_sf"/>
</dbReference>
<keyword evidence="2" id="KW-0677">Repeat</keyword>
<evidence type="ECO:0000256" key="3">
    <source>
        <dbReference type="SAM" id="MobiDB-lite"/>
    </source>
</evidence>
<reference evidence="5" key="1">
    <citation type="submission" date="2022-03" db="EMBL/GenBank/DDBJ databases">
        <title>Description of Abyssus ytuae gen. nov., sp. nov., a novel member of the family Flavobacteriaceae isolated from the sediment of Mariana Trench.</title>
        <authorList>
            <person name="Zhang J."/>
            <person name="Xu X."/>
        </authorList>
    </citation>
    <scope>NUCLEOTIDE SEQUENCE</scope>
    <source>
        <strain evidence="5">MT3330</strain>
    </source>
</reference>
<feature type="region of interest" description="Disordered" evidence="3">
    <location>
        <begin position="351"/>
        <end position="372"/>
    </location>
</feature>
<dbReference type="PROSITE" id="PS51450">
    <property type="entry name" value="LRR"/>
    <property type="match status" value="1"/>
</dbReference>
<keyword evidence="1" id="KW-0433">Leucine-rich repeat</keyword>
<name>A0A9E7D3C4_9FLAO</name>
<feature type="compositionally biased region" description="Basic residues" evidence="3">
    <location>
        <begin position="351"/>
        <end position="364"/>
    </location>
</feature>
<evidence type="ECO:0000313" key="6">
    <source>
        <dbReference type="Proteomes" id="UP000831290"/>
    </source>
</evidence>
<accession>A0A9E7D3C4</accession>
<dbReference type="InterPro" id="IPR001611">
    <property type="entry name" value="Leu-rich_rpt"/>
</dbReference>
<dbReference type="EMBL" id="CP094358">
    <property type="protein sequence ID" value="UOB19148.1"/>
    <property type="molecule type" value="Genomic_DNA"/>
</dbReference>
<dbReference type="InterPro" id="IPR050216">
    <property type="entry name" value="LRR_domain-containing"/>
</dbReference>
<evidence type="ECO:0000256" key="2">
    <source>
        <dbReference type="ARBA" id="ARBA00022737"/>
    </source>
</evidence>
<dbReference type="Pfam" id="PF23598">
    <property type="entry name" value="LRR_14"/>
    <property type="match status" value="1"/>
</dbReference>
<dbReference type="PANTHER" id="PTHR48051">
    <property type="match status" value="1"/>
</dbReference>
<evidence type="ECO:0000256" key="1">
    <source>
        <dbReference type="ARBA" id="ARBA00022614"/>
    </source>
</evidence>
<dbReference type="AlphaFoldDB" id="A0A9E7D3C4"/>